<name>A0A9X2HXS6_9SPHN</name>
<sequence>MYSESDIDGAVTAGAITADAAAAFRAHVAASHATPAVDEEHFRLLTGFNDIFVSIALVLLLVAVGQIGMAVTHALGGVAVAAVAWALAEYFTARRRMALPSILLLIAFVGGIAGALIGLIETVAPHIDGREGALAAAGTGLCAAGAAWLHWRRFMVPITVAAGAAALVATAIGLVVAAVPDIKDAVWPLLLIGGLAVFATAMRWDMSDTERKTRRSDVAFWLHLAAAPMIAHSIFQMLGVFRADIGVGMAVVVLALYVAFAGIALAVDRRALLVSGLVYVLAALYALFRSAGAIELGAALTAFVIGSALLSLSAFWQPMRRTVVALLSQPLRHRLPPVQMA</sequence>
<proteinExistence type="predicted"/>
<feature type="transmembrane region" description="Helical" evidence="1">
    <location>
        <begin position="51"/>
        <end position="68"/>
    </location>
</feature>
<feature type="transmembrane region" description="Helical" evidence="1">
    <location>
        <begin position="218"/>
        <end position="239"/>
    </location>
</feature>
<evidence type="ECO:0000313" key="3">
    <source>
        <dbReference type="Proteomes" id="UP001139486"/>
    </source>
</evidence>
<feature type="transmembrane region" description="Helical" evidence="1">
    <location>
        <begin position="74"/>
        <end position="91"/>
    </location>
</feature>
<feature type="transmembrane region" description="Helical" evidence="1">
    <location>
        <begin position="185"/>
        <end position="206"/>
    </location>
</feature>
<keyword evidence="1" id="KW-0472">Membrane</keyword>
<feature type="transmembrane region" description="Helical" evidence="1">
    <location>
        <begin position="98"/>
        <end position="120"/>
    </location>
</feature>
<protein>
    <submittedName>
        <fullName evidence="2">Uncharacterized protein</fullName>
    </submittedName>
</protein>
<feature type="transmembrane region" description="Helical" evidence="1">
    <location>
        <begin position="271"/>
        <end position="288"/>
    </location>
</feature>
<comment type="caution">
    <text evidence="2">The sequence shown here is derived from an EMBL/GenBank/DDBJ whole genome shotgun (WGS) entry which is preliminary data.</text>
</comment>
<keyword evidence="3" id="KW-1185">Reference proteome</keyword>
<evidence type="ECO:0000256" key="1">
    <source>
        <dbReference type="SAM" id="Phobius"/>
    </source>
</evidence>
<dbReference type="RefSeq" id="WP_254288789.1">
    <property type="nucleotide sequence ID" value="NZ_JAMLDY010000008.1"/>
</dbReference>
<organism evidence="2 3">
    <name type="scientific">Sphingomonas liriopis</name>
    <dbReference type="NCBI Taxonomy" id="2949094"/>
    <lineage>
        <taxon>Bacteria</taxon>
        <taxon>Pseudomonadati</taxon>
        <taxon>Pseudomonadota</taxon>
        <taxon>Alphaproteobacteria</taxon>
        <taxon>Sphingomonadales</taxon>
        <taxon>Sphingomonadaceae</taxon>
        <taxon>Sphingomonas</taxon>
    </lineage>
</organism>
<dbReference type="EMBL" id="JAMLDY010000008">
    <property type="protein sequence ID" value="MCP3734765.1"/>
    <property type="molecule type" value="Genomic_DNA"/>
</dbReference>
<gene>
    <name evidence="2" type="ORF">M9979_07770</name>
</gene>
<dbReference type="Proteomes" id="UP001139486">
    <property type="component" value="Unassembled WGS sequence"/>
</dbReference>
<feature type="transmembrane region" description="Helical" evidence="1">
    <location>
        <begin position="245"/>
        <end position="264"/>
    </location>
</feature>
<accession>A0A9X2HXS6</accession>
<keyword evidence="1" id="KW-1133">Transmembrane helix</keyword>
<dbReference type="AlphaFoldDB" id="A0A9X2HXS6"/>
<keyword evidence="1" id="KW-0812">Transmembrane</keyword>
<feature type="transmembrane region" description="Helical" evidence="1">
    <location>
        <begin position="294"/>
        <end position="316"/>
    </location>
</feature>
<evidence type="ECO:0000313" key="2">
    <source>
        <dbReference type="EMBL" id="MCP3734765.1"/>
    </source>
</evidence>
<feature type="transmembrane region" description="Helical" evidence="1">
    <location>
        <begin position="158"/>
        <end position="179"/>
    </location>
</feature>
<reference evidence="2" key="1">
    <citation type="submission" date="2022-05" db="EMBL/GenBank/DDBJ databases">
        <title>Sphingomonas sp. strain RP10 Genome sequencing and assembly.</title>
        <authorList>
            <person name="Kim I."/>
        </authorList>
    </citation>
    <scope>NUCLEOTIDE SEQUENCE</scope>
    <source>
        <strain evidence="2">RP10</strain>
    </source>
</reference>
<feature type="transmembrane region" description="Helical" evidence="1">
    <location>
        <begin position="132"/>
        <end position="151"/>
    </location>
</feature>